<feature type="compositionally biased region" description="Pro residues" evidence="1">
    <location>
        <begin position="234"/>
        <end position="250"/>
    </location>
</feature>
<proteinExistence type="predicted"/>
<feature type="region of interest" description="Disordered" evidence="1">
    <location>
        <begin position="774"/>
        <end position="795"/>
    </location>
</feature>
<feature type="region of interest" description="Disordered" evidence="1">
    <location>
        <begin position="634"/>
        <end position="670"/>
    </location>
</feature>
<name>A0A6P6YN67_DERPT</name>
<feature type="compositionally biased region" description="Polar residues" evidence="1">
    <location>
        <begin position="126"/>
        <end position="135"/>
    </location>
</feature>
<feature type="compositionally biased region" description="Low complexity" evidence="1">
    <location>
        <begin position="185"/>
        <end position="198"/>
    </location>
</feature>
<feature type="compositionally biased region" description="Low complexity" evidence="1">
    <location>
        <begin position="991"/>
        <end position="1018"/>
    </location>
</feature>
<feature type="compositionally biased region" description="Basic and acidic residues" evidence="1">
    <location>
        <begin position="209"/>
        <end position="224"/>
    </location>
</feature>
<feature type="compositionally biased region" description="Polar residues" evidence="1">
    <location>
        <begin position="75"/>
        <end position="115"/>
    </location>
</feature>
<reference evidence="3" key="1">
    <citation type="submission" date="2025-08" db="UniProtKB">
        <authorList>
            <consortium name="RefSeq"/>
        </authorList>
    </citation>
    <scope>IDENTIFICATION</scope>
    <source>
        <strain evidence="3">Airmid</strain>
    </source>
</reference>
<gene>
    <name evidence="3" type="primary">LOC113799859</name>
</gene>
<feature type="compositionally biased region" description="Low complexity" evidence="1">
    <location>
        <begin position="883"/>
        <end position="896"/>
    </location>
</feature>
<feature type="region of interest" description="Disordered" evidence="1">
    <location>
        <begin position="345"/>
        <end position="380"/>
    </location>
</feature>
<protein>
    <submittedName>
        <fullName evidence="3">Uncharacterized protein DDB_G0283357-like isoform X2</fullName>
    </submittedName>
</protein>
<feature type="compositionally biased region" description="Basic residues" evidence="1">
    <location>
        <begin position="938"/>
        <end position="950"/>
    </location>
</feature>
<feature type="compositionally biased region" description="Low complexity" evidence="1">
    <location>
        <begin position="297"/>
        <end position="314"/>
    </location>
</feature>
<feature type="compositionally biased region" description="Low complexity" evidence="1">
    <location>
        <begin position="36"/>
        <end position="55"/>
    </location>
</feature>
<evidence type="ECO:0000256" key="1">
    <source>
        <dbReference type="SAM" id="MobiDB-lite"/>
    </source>
</evidence>
<feature type="region of interest" description="Disordered" evidence="1">
    <location>
        <begin position="985"/>
        <end position="1021"/>
    </location>
</feature>
<feature type="compositionally biased region" description="Low complexity" evidence="1">
    <location>
        <begin position="251"/>
        <end position="290"/>
    </location>
</feature>
<feature type="region of interest" description="Disordered" evidence="1">
    <location>
        <begin position="879"/>
        <end position="953"/>
    </location>
</feature>
<feature type="region of interest" description="Disordered" evidence="1">
    <location>
        <begin position="703"/>
        <end position="729"/>
    </location>
</feature>
<dbReference type="OrthoDB" id="6516590at2759"/>
<evidence type="ECO:0000313" key="3">
    <source>
        <dbReference type="RefSeq" id="XP_027206356.1"/>
    </source>
</evidence>
<feature type="compositionally biased region" description="Polar residues" evidence="1">
    <location>
        <begin position="907"/>
        <end position="917"/>
    </location>
</feature>
<sequence length="1054" mass="118756">MAIITIPSLVLSNELNGQEVDENVEENGSMLQKSASQQYPTFQSSPQQQQQQQSSNFDHHHHQRTEEFGLRKANQFESSQMNDGGDYSTQHSHQYQTSMNIGDQNNNGDGSSIQSPYREYGPSIYNMPSMNNGDMSQSYGQNGDNGNGQDSNQETGSFTPVSLSVDEAFRKYFPDDKDGQNDPFSSQQQQQQSIQGQSMDGYPNQQANSDKEVVSIDSLREIVEKQPLARPDPFDPPSPPLSAFLPPPPDSQLVESSGPQQQQQQSNHQQQQYQPQPMASSTTSSEQISSNNHMMIQSDSGSSSSQSYMNQNPHPQIPIPPINTFKAPEPEIPQSTFLNQPQMISQPPISKFSFPQDSMLSSMNNGNDDNVDSVSGDDNDDEGYAYNTENLDENGKKVLVYQRPVDLAEINTGNKFDMYGQTVHSGQSSNQEINTMYRKPFDNNNDKNNGQTVSTSIMDQGMNIQDSLMNDNYKYQNEITITRDKPSMENDQMYQMNPIEMRPPPSTLFTDFTEYEPSGHLYQNQPQLSHQSDQQQQHQQQQQQQQSWTHQMHNNMPSMEFGGKMTEGPQQIEYGGFVPIKKPHMINSDMNNQQQQQQQSFNGGDYIIQNSQQSKAPYEYNANNNNNNVEYIRQQQQQQQMPQQPQPSMGNMIQISPSSPSQGSMSQQQSYRQNINYESGYHGPGTFNEIPSIFDKSNIQHEYSELSGPSSHQHQQMSQQQNGGGGYQEHEHFHVNKIHDVHVKPLWGKDATKKLRELGINENEFYGTVNKIIQKSRPGDNNNNKPNHFESSRMPLLPSYLPKVNLYRSPPKNRQRHFNKNKNRYFHNNNNQNNMIAEDFEMNELPPGASYNPRDVGLDESVLAQIHLLDSGIGGYRFPGPMSNSQPSSSSSNYRSLFRKPSMPYKKSNTPSSTISGNGPHAMNSIIMPFIHPSPNGQHHHHHHHNRSPSRNKGFYPVYGYRAAASELKPQFILPKGKHFKFLNQKQPKLSPSSSSNSDSGSINLFLSPSSSSSPVSSITTIDGNQRPLTNIFGIRSIKGIRSLVSYLTGGVSG</sequence>
<feature type="compositionally biased region" description="Low complexity" evidence="1">
    <location>
        <begin position="523"/>
        <end position="551"/>
    </location>
</feature>
<accession>A0A6P6YN67</accession>
<feature type="compositionally biased region" description="Polar residues" evidence="1">
    <location>
        <begin position="345"/>
        <end position="363"/>
    </location>
</feature>
<feature type="region of interest" description="Disordered" evidence="1">
    <location>
        <begin position="518"/>
        <end position="571"/>
    </location>
</feature>
<keyword evidence="2" id="KW-1185">Reference proteome</keyword>
<evidence type="ECO:0000313" key="2">
    <source>
        <dbReference type="Proteomes" id="UP000515146"/>
    </source>
</evidence>
<organism evidence="2 3">
    <name type="scientific">Dermatophagoides pteronyssinus</name>
    <name type="common">European house dust mite</name>
    <dbReference type="NCBI Taxonomy" id="6956"/>
    <lineage>
        <taxon>Eukaryota</taxon>
        <taxon>Metazoa</taxon>
        <taxon>Ecdysozoa</taxon>
        <taxon>Arthropoda</taxon>
        <taxon>Chelicerata</taxon>
        <taxon>Arachnida</taxon>
        <taxon>Acari</taxon>
        <taxon>Acariformes</taxon>
        <taxon>Sarcoptiformes</taxon>
        <taxon>Astigmata</taxon>
        <taxon>Psoroptidia</taxon>
        <taxon>Analgoidea</taxon>
        <taxon>Pyroglyphidae</taxon>
        <taxon>Dermatophagoidinae</taxon>
        <taxon>Dermatophagoides</taxon>
    </lineage>
</organism>
<dbReference type="RefSeq" id="XP_027206356.1">
    <property type="nucleotide sequence ID" value="XM_027350555.1"/>
</dbReference>
<feature type="compositionally biased region" description="Basic and acidic residues" evidence="1">
    <location>
        <begin position="167"/>
        <end position="180"/>
    </location>
</feature>
<dbReference type="Proteomes" id="UP000515146">
    <property type="component" value="Unplaced"/>
</dbReference>
<feature type="compositionally biased region" description="Acidic residues" evidence="1">
    <location>
        <begin position="369"/>
        <end position="380"/>
    </location>
</feature>
<feature type="region of interest" description="Disordered" evidence="1">
    <location>
        <begin position="15"/>
        <end position="333"/>
    </location>
</feature>
<feature type="compositionally biased region" description="Low complexity" evidence="1">
    <location>
        <begin position="707"/>
        <end position="721"/>
    </location>
</feature>
<dbReference type="AlphaFoldDB" id="A0A6P6YN67"/>
<feature type="compositionally biased region" description="Low complexity" evidence="1">
    <location>
        <begin position="136"/>
        <end position="153"/>
    </location>
</feature>